<evidence type="ECO:0000256" key="2">
    <source>
        <dbReference type="SAM" id="Phobius"/>
    </source>
</evidence>
<evidence type="ECO:0000313" key="3">
    <source>
        <dbReference type="EMBL" id="PVD20575.1"/>
    </source>
</evidence>
<evidence type="ECO:0000256" key="1">
    <source>
        <dbReference type="SAM" id="MobiDB-lite"/>
    </source>
</evidence>
<name>A0A2T7NHE4_POMCA</name>
<keyword evidence="2" id="KW-0812">Transmembrane</keyword>
<sequence length="153" mass="16900">MATAADSNLPQANRETKVSMADTPPPQYYPMAHPHTGGAPINTHNFMGMHVVQPHPTVMVTQPVVTVTKPATTCSLVMSVLSTIFCCFVCGIAGILVAWKARLHVLENKFDQARHSISIVWIFFGLALFFGLLTWGLSVYYIVLITSFSRYNK</sequence>
<evidence type="ECO:0000313" key="4">
    <source>
        <dbReference type="Proteomes" id="UP000245119"/>
    </source>
</evidence>
<protein>
    <submittedName>
        <fullName evidence="3">Uncharacterized protein</fullName>
    </submittedName>
</protein>
<proteinExistence type="predicted"/>
<dbReference type="Proteomes" id="UP000245119">
    <property type="component" value="Linkage Group LG12"/>
</dbReference>
<feature type="region of interest" description="Disordered" evidence="1">
    <location>
        <begin position="1"/>
        <end position="24"/>
    </location>
</feature>
<dbReference type="EMBL" id="PZQS01000012">
    <property type="protein sequence ID" value="PVD20575.1"/>
    <property type="molecule type" value="Genomic_DNA"/>
</dbReference>
<dbReference type="AlphaFoldDB" id="A0A2T7NHE4"/>
<feature type="transmembrane region" description="Helical" evidence="2">
    <location>
        <begin position="119"/>
        <end position="143"/>
    </location>
</feature>
<comment type="caution">
    <text evidence="3">The sequence shown here is derived from an EMBL/GenBank/DDBJ whole genome shotgun (WGS) entry which is preliminary data.</text>
</comment>
<keyword evidence="2" id="KW-0472">Membrane</keyword>
<feature type="compositionally biased region" description="Polar residues" evidence="1">
    <location>
        <begin position="1"/>
        <end position="13"/>
    </location>
</feature>
<keyword evidence="2" id="KW-1133">Transmembrane helix</keyword>
<feature type="transmembrane region" description="Helical" evidence="2">
    <location>
        <begin position="76"/>
        <end position="99"/>
    </location>
</feature>
<gene>
    <name evidence="3" type="ORF">C0Q70_18731</name>
</gene>
<organism evidence="3 4">
    <name type="scientific">Pomacea canaliculata</name>
    <name type="common">Golden apple snail</name>
    <dbReference type="NCBI Taxonomy" id="400727"/>
    <lineage>
        <taxon>Eukaryota</taxon>
        <taxon>Metazoa</taxon>
        <taxon>Spiralia</taxon>
        <taxon>Lophotrochozoa</taxon>
        <taxon>Mollusca</taxon>
        <taxon>Gastropoda</taxon>
        <taxon>Caenogastropoda</taxon>
        <taxon>Architaenioglossa</taxon>
        <taxon>Ampullarioidea</taxon>
        <taxon>Ampullariidae</taxon>
        <taxon>Pomacea</taxon>
    </lineage>
</organism>
<reference evidence="3 4" key="1">
    <citation type="submission" date="2018-04" db="EMBL/GenBank/DDBJ databases">
        <title>The genome of golden apple snail Pomacea canaliculata provides insight into stress tolerance and invasive adaptation.</title>
        <authorList>
            <person name="Liu C."/>
            <person name="Liu B."/>
            <person name="Ren Y."/>
            <person name="Zhang Y."/>
            <person name="Wang H."/>
            <person name="Li S."/>
            <person name="Jiang F."/>
            <person name="Yin L."/>
            <person name="Zhang G."/>
            <person name="Qian W."/>
            <person name="Fan W."/>
        </authorList>
    </citation>
    <scope>NUCLEOTIDE SEQUENCE [LARGE SCALE GENOMIC DNA]</scope>
    <source>
        <strain evidence="3">SZHN2017</strain>
        <tissue evidence="3">Muscle</tissue>
    </source>
</reference>
<keyword evidence="4" id="KW-1185">Reference proteome</keyword>
<accession>A0A2T7NHE4</accession>